<gene>
    <name evidence="10" type="ORF">Acr_15g0003300</name>
</gene>
<dbReference type="OrthoDB" id="2021103at2759"/>
<feature type="compositionally biased region" description="Low complexity" evidence="8">
    <location>
        <begin position="716"/>
        <end position="734"/>
    </location>
</feature>
<dbReference type="GO" id="GO:0043565">
    <property type="term" value="F:sequence-specific DNA binding"/>
    <property type="evidence" value="ECO:0007669"/>
    <property type="project" value="InterPro"/>
</dbReference>
<feature type="domain" description="WRKY" evidence="9">
    <location>
        <begin position="635"/>
        <end position="700"/>
    </location>
</feature>
<keyword evidence="7" id="KW-0539">Nucleus</keyword>
<name>A0A7J0FSR5_9ERIC</name>
<dbReference type="InterPro" id="IPR036576">
    <property type="entry name" value="WRKY_dom_sf"/>
</dbReference>
<dbReference type="Pfam" id="PF03106">
    <property type="entry name" value="WRKY"/>
    <property type="match status" value="2"/>
</dbReference>
<feature type="compositionally biased region" description="Acidic residues" evidence="8">
    <location>
        <begin position="284"/>
        <end position="296"/>
    </location>
</feature>
<comment type="similarity">
    <text evidence="2">Belongs to the IWR1/SLC7A6OS family.</text>
</comment>
<sequence>MTDIGASSSSPSKDDKPVIVRVKRKAYHSPLEAFWLEINERPLKRQLLGLEKLSISDTPQQVKGLKPKKVFVQHVETISSSEDTIDVLQSFVPNSVDGHESKAKNDERRHTFKTENKQDKLLVKAKQKQEVLSKNARFEQIWRSRKGKKEEMRDQALREMCQVYDVVRVDVEETMKEVHEQDSDTDLEDHRIMSTYLPLLREFIPSAAAEIESDIHDYMSQRGSKDDYVYDLYAVKDDINVTEEDASNHFLCKVDDDDEFYAGPVASNSESDDSNAEDNPLNDYPDEETSEDDEDDSGSKTSNDESEEERGSESASNKSSEPEDSDHRIWLEDADPLYEDYMCGDDDGDDEENSLSGSLMYKLLVTSFVANSRVWLAAGCQHGFESFEHLGVYLIITLTANLQIPIDLFVSKSNGADGGDGLRFTDSSGNLVFRVERQSPESSHKRVLVDASGNRLIYIHHKQSIREQRRSEDGYNWRKYGQKQVKGSENPRSYYKCTFQNCPTKKKVERSLDGQITEIVYKGNHNHPKPQSTRRSAAAASSQAIQPHTNEIPDQSYASHGNGPMDSVATPEISSISMGDDDYDQNSQKSKSGGDEFDEEEPDAKRWKIEGESEGISAPGSRTVREPRVVVQTTSDIDILDDGYRWRKYGQKVVKGNPNPRSYYKCTNPGCPVRKHVERASHDLRAVITTYEGKHNHDVPAARGSGSHSVNRPLPTATNHHTTTHKQQQQQATAIRPSPMFHHSSTHAMANPIRNSRLQAPDQGQAPFTLEMLQSPGSFGFSGFENSMGSYMNQNQLADNVFSRTKEEPRDDLFVESLLY</sequence>
<dbReference type="EMBL" id="BJWL01000015">
    <property type="protein sequence ID" value="GFZ01721.1"/>
    <property type="molecule type" value="Genomic_DNA"/>
</dbReference>
<organism evidence="10 11">
    <name type="scientific">Actinidia rufa</name>
    <dbReference type="NCBI Taxonomy" id="165716"/>
    <lineage>
        <taxon>Eukaryota</taxon>
        <taxon>Viridiplantae</taxon>
        <taxon>Streptophyta</taxon>
        <taxon>Embryophyta</taxon>
        <taxon>Tracheophyta</taxon>
        <taxon>Spermatophyta</taxon>
        <taxon>Magnoliopsida</taxon>
        <taxon>eudicotyledons</taxon>
        <taxon>Gunneridae</taxon>
        <taxon>Pentapetalae</taxon>
        <taxon>asterids</taxon>
        <taxon>Ericales</taxon>
        <taxon>Actinidiaceae</taxon>
        <taxon>Actinidia</taxon>
    </lineage>
</organism>
<keyword evidence="11" id="KW-1185">Reference proteome</keyword>
<feature type="domain" description="WRKY" evidence="9">
    <location>
        <begin position="466"/>
        <end position="530"/>
    </location>
</feature>
<evidence type="ECO:0000256" key="2">
    <source>
        <dbReference type="ARBA" id="ARBA00010218"/>
    </source>
</evidence>
<dbReference type="AlphaFoldDB" id="A0A7J0FSR5"/>
<keyword evidence="5 10" id="KW-0238">DNA-binding</keyword>
<dbReference type="InterPro" id="IPR003657">
    <property type="entry name" value="WRKY_dom"/>
</dbReference>
<evidence type="ECO:0000313" key="10">
    <source>
        <dbReference type="EMBL" id="GFZ01721.1"/>
    </source>
</evidence>
<keyword evidence="4" id="KW-0805">Transcription regulation</keyword>
<evidence type="ECO:0000256" key="5">
    <source>
        <dbReference type="ARBA" id="ARBA00023125"/>
    </source>
</evidence>
<evidence type="ECO:0000256" key="1">
    <source>
        <dbReference type="ARBA" id="ARBA00004123"/>
    </source>
</evidence>
<dbReference type="Proteomes" id="UP000585474">
    <property type="component" value="Unassembled WGS sequence"/>
</dbReference>
<dbReference type="Gene3D" id="2.20.25.80">
    <property type="entry name" value="WRKY domain"/>
    <property type="match status" value="2"/>
</dbReference>
<dbReference type="GO" id="GO:0005634">
    <property type="term" value="C:nucleus"/>
    <property type="evidence" value="ECO:0007669"/>
    <property type="project" value="UniProtKB-SubCell"/>
</dbReference>
<dbReference type="SUPFAM" id="SSF54518">
    <property type="entry name" value="Tubby C-terminal domain-like"/>
    <property type="match status" value="1"/>
</dbReference>
<dbReference type="InterPro" id="IPR013883">
    <property type="entry name" value="TF_Iwr1_dom"/>
</dbReference>
<dbReference type="InterPro" id="IPR025659">
    <property type="entry name" value="Tubby-like_C"/>
</dbReference>
<feature type="region of interest" description="Disordered" evidence="8">
    <location>
        <begin position="696"/>
        <end position="735"/>
    </location>
</feature>
<dbReference type="PANTHER" id="PTHR31221">
    <property type="entry name" value="WRKY TRANSCRIPTION FACTOR PROTEIN 1-RELATED"/>
    <property type="match status" value="1"/>
</dbReference>
<feature type="region of interest" description="Disordered" evidence="8">
    <location>
        <begin position="261"/>
        <end position="329"/>
    </location>
</feature>
<dbReference type="InterPro" id="IPR044810">
    <property type="entry name" value="WRKY_plant"/>
</dbReference>
<reference evidence="10 11" key="1">
    <citation type="submission" date="2019-07" db="EMBL/GenBank/DDBJ databases">
        <title>De Novo Assembly of kiwifruit Actinidia rufa.</title>
        <authorList>
            <person name="Sugita-Konishi S."/>
            <person name="Sato K."/>
            <person name="Mori E."/>
            <person name="Abe Y."/>
            <person name="Kisaki G."/>
            <person name="Hamano K."/>
            <person name="Suezawa K."/>
            <person name="Otani M."/>
            <person name="Fukuda T."/>
            <person name="Manabe T."/>
            <person name="Gomi K."/>
            <person name="Tabuchi M."/>
            <person name="Akimitsu K."/>
            <person name="Kataoka I."/>
        </authorList>
    </citation>
    <scope>NUCLEOTIDE SEQUENCE [LARGE SCALE GENOMIC DNA]</scope>
    <source>
        <strain evidence="11">cv. Fuchu</strain>
    </source>
</reference>
<comment type="subcellular location">
    <subcellularLocation>
        <location evidence="1">Nucleus</location>
    </subcellularLocation>
</comment>
<evidence type="ECO:0000259" key="9">
    <source>
        <dbReference type="PROSITE" id="PS50811"/>
    </source>
</evidence>
<evidence type="ECO:0000256" key="7">
    <source>
        <dbReference type="ARBA" id="ARBA00023242"/>
    </source>
</evidence>
<accession>A0A7J0FSR5</accession>
<comment type="caution">
    <text evidence="10">The sequence shown here is derived from an EMBL/GenBank/DDBJ whole genome shotgun (WGS) entry which is preliminary data.</text>
</comment>
<evidence type="ECO:0000256" key="6">
    <source>
        <dbReference type="ARBA" id="ARBA00023163"/>
    </source>
</evidence>
<dbReference type="SUPFAM" id="SSF118290">
    <property type="entry name" value="WRKY DNA-binding domain"/>
    <property type="match status" value="2"/>
</dbReference>
<dbReference type="Pfam" id="PF08574">
    <property type="entry name" value="Iwr1"/>
    <property type="match status" value="1"/>
</dbReference>
<evidence type="ECO:0000256" key="4">
    <source>
        <dbReference type="ARBA" id="ARBA00023015"/>
    </source>
</evidence>
<dbReference type="FunFam" id="2.20.25.80:FF:000001">
    <property type="entry name" value="WRKY transcription factor 33"/>
    <property type="match status" value="1"/>
</dbReference>
<protein>
    <submittedName>
        <fullName evidence="10">WRKY DNA-binding protein 33</fullName>
    </submittedName>
</protein>
<keyword evidence="6" id="KW-0804">Transcription</keyword>
<dbReference type="FunFam" id="2.20.25.80:FF:000006">
    <property type="entry name" value="WRKY transcription factor"/>
    <property type="match status" value="1"/>
</dbReference>
<evidence type="ECO:0000313" key="11">
    <source>
        <dbReference type="Proteomes" id="UP000585474"/>
    </source>
</evidence>
<keyword evidence="3" id="KW-0677">Repeat</keyword>
<dbReference type="SMART" id="SM00774">
    <property type="entry name" value="WRKY"/>
    <property type="match status" value="2"/>
</dbReference>
<proteinExistence type="inferred from homology"/>
<dbReference type="PROSITE" id="PS50811">
    <property type="entry name" value="WRKY"/>
    <property type="match status" value="2"/>
</dbReference>
<dbReference type="GO" id="GO:0003700">
    <property type="term" value="F:DNA-binding transcription factor activity"/>
    <property type="evidence" value="ECO:0007669"/>
    <property type="project" value="InterPro"/>
</dbReference>
<dbReference type="PANTHER" id="PTHR31221:SF1">
    <property type="entry name" value="WRKY TRANSCRIPTION FACTOR 33-RELATED"/>
    <property type="match status" value="1"/>
</dbReference>
<evidence type="ECO:0000256" key="3">
    <source>
        <dbReference type="ARBA" id="ARBA00022737"/>
    </source>
</evidence>
<feature type="region of interest" description="Disordered" evidence="8">
    <location>
        <begin position="521"/>
        <end position="623"/>
    </location>
</feature>
<feature type="compositionally biased region" description="Low complexity" evidence="8">
    <location>
        <begin position="531"/>
        <end position="544"/>
    </location>
</feature>
<evidence type="ECO:0000256" key="8">
    <source>
        <dbReference type="SAM" id="MobiDB-lite"/>
    </source>
</evidence>
<feature type="compositionally biased region" description="Polar residues" evidence="8">
    <location>
        <begin position="545"/>
        <end position="559"/>
    </location>
</feature>